<keyword evidence="4" id="KW-1185">Reference proteome</keyword>
<dbReference type="CDD" id="cd03801">
    <property type="entry name" value="GT4_PimA-like"/>
    <property type="match status" value="1"/>
</dbReference>
<dbReference type="EMBL" id="JAPDPJ010000017">
    <property type="protein sequence ID" value="MCW3786656.1"/>
    <property type="molecule type" value="Genomic_DNA"/>
</dbReference>
<evidence type="ECO:0000313" key="3">
    <source>
        <dbReference type="EMBL" id="MCW3786656.1"/>
    </source>
</evidence>
<evidence type="ECO:0000256" key="1">
    <source>
        <dbReference type="ARBA" id="ARBA00022679"/>
    </source>
</evidence>
<dbReference type="PANTHER" id="PTHR46401:SF2">
    <property type="entry name" value="GLYCOSYLTRANSFERASE WBBK-RELATED"/>
    <property type="match status" value="1"/>
</dbReference>
<dbReference type="RefSeq" id="WP_301190220.1">
    <property type="nucleotide sequence ID" value="NZ_JAPDPJ010000017.1"/>
</dbReference>
<proteinExistence type="predicted"/>
<feature type="domain" description="Glycosyl transferase family 1" evidence="2">
    <location>
        <begin position="204"/>
        <end position="352"/>
    </location>
</feature>
<dbReference type="GO" id="GO:0016757">
    <property type="term" value="F:glycosyltransferase activity"/>
    <property type="evidence" value="ECO:0007669"/>
    <property type="project" value="InterPro"/>
</dbReference>
<name>A0AAE3M3N7_9BACT</name>
<dbReference type="AlphaFoldDB" id="A0AAE3M3N7"/>
<accession>A0AAE3M3N7</accession>
<protein>
    <submittedName>
        <fullName evidence="3">Glycosyltransferase family 4 protein</fullName>
    </submittedName>
</protein>
<evidence type="ECO:0000259" key="2">
    <source>
        <dbReference type="Pfam" id="PF00534"/>
    </source>
</evidence>
<dbReference type="SUPFAM" id="SSF53756">
    <property type="entry name" value="UDP-Glycosyltransferase/glycogen phosphorylase"/>
    <property type="match status" value="1"/>
</dbReference>
<dbReference type="InterPro" id="IPR001296">
    <property type="entry name" value="Glyco_trans_1"/>
</dbReference>
<dbReference type="Pfam" id="PF00534">
    <property type="entry name" value="Glycos_transf_1"/>
    <property type="match status" value="1"/>
</dbReference>
<gene>
    <name evidence="3" type="ORF">OM075_09265</name>
</gene>
<reference evidence="3" key="1">
    <citation type="submission" date="2022-10" db="EMBL/GenBank/DDBJ databases">
        <authorList>
            <person name="Yu W.X."/>
        </authorList>
    </citation>
    <scope>NUCLEOTIDE SEQUENCE</scope>
    <source>
        <strain evidence="3">AAT</strain>
    </source>
</reference>
<organism evidence="3 4">
    <name type="scientific">Plebeiibacterium sediminum</name>
    <dbReference type="NCBI Taxonomy" id="2992112"/>
    <lineage>
        <taxon>Bacteria</taxon>
        <taxon>Pseudomonadati</taxon>
        <taxon>Bacteroidota</taxon>
        <taxon>Bacteroidia</taxon>
        <taxon>Marinilabiliales</taxon>
        <taxon>Marinilabiliaceae</taxon>
        <taxon>Plebeiibacterium</taxon>
    </lineage>
</organism>
<dbReference type="Proteomes" id="UP001209229">
    <property type="component" value="Unassembled WGS sequence"/>
</dbReference>
<comment type="caution">
    <text evidence="3">The sequence shown here is derived from an EMBL/GenBank/DDBJ whole genome shotgun (WGS) entry which is preliminary data.</text>
</comment>
<evidence type="ECO:0000313" key="4">
    <source>
        <dbReference type="Proteomes" id="UP001209229"/>
    </source>
</evidence>
<sequence>MKIAFVSISENENNKKTWSGTIYKSYMSIKTVFPDTTFISAANQNDFLGKILVKFWLNLPRFLNKPLCMGDTLYAKRLYSKKLKKINFDKYDAIFVSGYAVIVASLPTTKTPIIYLSDAPFSALINYYPENTNLLKWNEITGNWISKKAFKRSKTCILSSEWAKKAVISDYKIETSKLKVIEFGANIEDEYLPSHPLLLNDKIKQKNEINLLLVGVLWSRKGGDVAAECCLELNKKGYNTTLHIVGMKIPDKYCNYSSIKGYGFYDKDNPDEYKKYVELISKMDVFLFPSKAECSSIALCEAAGFGLPAISYETGGTPNYIVNGINGYMLSLDSTGNDFSNKIIEIIEKNELDTLSKGAKELYNTKLNWDIWSQKVKLLLKESV</sequence>
<dbReference type="PANTHER" id="PTHR46401">
    <property type="entry name" value="GLYCOSYLTRANSFERASE WBBK-RELATED"/>
    <property type="match status" value="1"/>
</dbReference>
<dbReference type="Gene3D" id="3.40.50.2000">
    <property type="entry name" value="Glycogen Phosphorylase B"/>
    <property type="match status" value="2"/>
</dbReference>
<keyword evidence="1" id="KW-0808">Transferase</keyword>